<evidence type="ECO:0000313" key="2">
    <source>
        <dbReference type="EMBL" id="SCM71368.1"/>
    </source>
</evidence>
<dbReference type="GO" id="GO:0003677">
    <property type="term" value="F:DNA binding"/>
    <property type="evidence" value="ECO:0007669"/>
    <property type="project" value="InterPro"/>
</dbReference>
<dbReference type="EMBL" id="FMJD01000008">
    <property type="protein sequence ID" value="SCM76198.1"/>
    <property type="molecule type" value="Genomic_DNA"/>
</dbReference>
<sequence>MTAVQTALMLTLSTHFALSKSRLSSLVALITGLAQSRTVNLSHLASHLPGRALPASHYRRLQRFFQFVRLDGDRLAVLVVQMLNLQRPKCLALDRTNWKIGSTDVNILMLAIVTRRFRVPLLWTLLPHQGCSDTGQRIALMRRYLALFDASSISMLVADREFIGAEWMDFLSENNIKFVIRAKIDMTMTLDDGRAWSFQSLLRRKRGKRNPAIGWGHLSGTFAPARHPVNFAAKRLKDNEWLIVVTNRDDPRQALNDYRKRWAIECLFGDAKTRGLNLEDTRIRSHDKLSCLLVVVTLAMVWAYRCATKTMGRKAIRRKTHGRREKSWFRIGLDALRNWISNAPENAADAWLHNAPNQPQARPKI</sequence>
<evidence type="ECO:0000259" key="1">
    <source>
        <dbReference type="Pfam" id="PF01609"/>
    </source>
</evidence>
<gene>
    <name evidence="2" type="ORF">KL86PLE_100121</name>
    <name evidence="3" type="ORF">KL86PLE_130309</name>
    <name evidence="4" type="ORF">KL86PLE_40003</name>
    <name evidence="5" type="ORF">KL86PLE_90527</name>
</gene>
<evidence type="ECO:0000313" key="5">
    <source>
        <dbReference type="EMBL" id="SCM79583.1"/>
    </source>
</evidence>
<name>A0A212L1G9_9HYPH</name>
<dbReference type="InterPro" id="IPR012337">
    <property type="entry name" value="RNaseH-like_sf"/>
</dbReference>
<feature type="domain" description="Transposase IS4-like" evidence="1">
    <location>
        <begin position="89"/>
        <end position="301"/>
    </location>
</feature>
<dbReference type="InterPro" id="IPR002559">
    <property type="entry name" value="Transposase_11"/>
</dbReference>
<proteinExistence type="predicted"/>
<dbReference type="GO" id="GO:0004803">
    <property type="term" value="F:transposase activity"/>
    <property type="evidence" value="ECO:0007669"/>
    <property type="project" value="InterPro"/>
</dbReference>
<dbReference type="EMBL" id="FMJD01000002">
    <property type="protein sequence ID" value="SCM71368.1"/>
    <property type="molecule type" value="Genomic_DNA"/>
</dbReference>
<dbReference type="Pfam" id="PF01609">
    <property type="entry name" value="DDE_Tnp_1"/>
    <property type="match status" value="1"/>
</dbReference>
<dbReference type="RefSeq" id="WP_288196432.1">
    <property type="nucleotide sequence ID" value="NZ_LT608334.1"/>
</dbReference>
<evidence type="ECO:0000313" key="4">
    <source>
        <dbReference type="EMBL" id="SCM76198.1"/>
    </source>
</evidence>
<accession>A0A212L1G9</accession>
<dbReference type="GO" id="GO:0006313">
    <property type="term" value="P:DNA transposition"/>
    <property type="evidence" value="ECO:0007669"/>
    <property type="project" value="InterPro"/>
</dbReference>
<evidence type="ECO:0000313" key="3">
    <source>
        <dbReference type="EMBL" id="SCM74676.1"/>
    </source>
</evidence>
<dbReference type="InterPro" id="IPR047658">
    <property type="entry name" value="IS4-like_transpos"/>
</dbReference>
<dbReference type="SUPFAM" id="SSF53098">
    <property type="entry name" value="Ribonuclease H-like"/>
    <property type="match status" value="1"/>
</dbReference>
<dbReference type="AlphaFoldDB" id="A0A212L1G9"/>
<reference evidence="2" key="1">
    <citation type="submission" date="2016-08" db="EMBL/GenBank/DDBJ databases">
        <authorList>
            <person name="Seilhamer J.J."/>
        </authorList>
    </citation>
    <scope>NUCLEOTIDE SEQUENCE</scope>
    <source>
        <strain evidence="2">86</strain>
    </source>
</reference>
<dbReference type="EMBL" id="FMJD01000013">
    <property type="protein sequence ID" value="SCM79583.1"/>
    <property type="molecule type" value="Genomic_DNA"/>
</dbReference>
<protein>
    <submittedName>
        <fullName evidence="2">Transposase</fullName>
    </submittedName>
</protein>
<dbReference type="EMBL" id="FMJD01000005">
    <property type="protein sequence ID" value="SCM74676.1"/>
    <property type="molecule type" value="Genomic_DNA"/>
</dbReference>
<organism evidence="2">
    <name type="scientific">uncultured Pleomorphomonas sp</name>
    <dbReference type="NCBI Taxonomy" id="442121"/>
    <lineage>
        <taxon>Bacteria</taxon>
        <taxon>Pseudomonadati</taxon>
        <taxon>Pseudomonadota</taxon>
        <taxon>Alphaproteobacteria</taxon>
        <taxon>Hyphomicrobiales</taxon>
        <taxon>Pleomorphomonadaceae</taxon>
        <taxon>Pleomorphomonas</taxon>
        <taxon>environmental samples</taxon>
    </lineage>
</organism>
<dbReference type="NCBIfam" id="NF033591">
    <property type="entry name" value="transpos_IS4_2"/>
    <property type="match status" value="1"/>
</dbReference>